<name>A0ABT2NHM2_9RHOB</name>
<dbReference type="InterPro" id="IPR036271">
    <property type="entry name" value="Tet_transcr_reg_TetR-rel_C_sf"/>
</dbReference>
<gene>
    <name evidence="7" type="ORF">N5I32_01910</name>
</gene>
<dbReference type="SUPFAM" id="SSF46689">
    <property type="entry name" value="Homeodomain-like"/>
    <property type="match status" value="1"/>
</dbReference>
<dbReference type="Pfam" id="PF00440">
    <property type="entry name" value="TetR_N"/>
    <property type="match status" value="1"/>
</dbReference>
<dbReference type="PANTHER" id="PTHR30055">
    <property type="entry name" value="HTH-TYPE TRANSCRIPTIONAL REGULATOR RUTR"/>
    <property type="match status" value="1"/>
</dbReference>
<comment type="caution">
    <text evidence="7">The sequence shown here is derived from an EMBL/GenBank/DDBJ whole genome shotgun (WGS) entry which is preliminary data.</text>
</comment>
<evidence type="ECO:0000259" key="6">
    <source>
        <dbReference type="PROSITE" id="PS50977"/>
    </source>
</evidence>
<dbReference type="Gene3D" id="1.10.357.10">
    <property type="entry name" value="Tetracycline Repressor, domain 2"/>
    <property type="match status" value="1"/>
</dbReference>
<accession>A0ABT2NHM2</accession>
<dbReference type="InterPro" id="IPR050109">
    <property type="entry name" value="HTH-type_TetR-like_transc_reg"/>
</dbReference>
<proteinExistence type="predicted"/>
<dbReference type="Pfam" id="PF13977">
    <property type="entry name" value="TetR_C_6"/>
    <property type="match status" value="1"/>
</dbReference>
<evidence type="ECO:0000256" key="3">
    <source>
        <dbReference type="ARBA" id="ARBA00023125"/>
    </source>
</evidence>
<keyword evidence="2" id="KW-0805">Transcription regulation</keyword>
<dbReference type="SUPFAM" id="SSF48498">
    <property type="entry name" value="Tetracyclin repressor-like, C-terminal domain"/>
    <property type="match status" value="1"/>
</dbReference>
<evidence type="ECO:0000256" key="2">
    <source>
        <dbReference type="ARBA" id="ARBA00023015"/>
    </source>
</evidence>
<dbReference type="Proteomes" id="UP001205601">
    <property type="component" value="Unassembled WGS sequence"/>
</dbReference>
<keyword evidence="1" id="KW-0678">Repressor</keyword>
<protein>
    <submittedName>
        <fullName evidence="7">TetR family transcriptional regulator C-terminal domain-containing protein</fullName>
    </submittedName>
</protein>
<evidence type="ECO:0000256" key="4">
    <source>
        <dbReference type="ARBA" id="ARBA00023163"/>
    </source>
</evidence>
<keyword evidence="3 5" id="KW-0238">DNA-binding</keyword>
<dbReference type="PRINTS" id="PR00455">
    <property type="entry name" value="HTHTETR"/>
</dbReference>
<dbReference type="InterPro" id="IPR009057">
    <property type="entry name" value="Homeodomain-like_sf"/>
</dbReference>
<evidence type="ECO:0000256" key="5">
    <source>
        <dbReference type="PROSITE-ProRule" id="PRU00335"/>
    </source>
</evidence>
<sequence length="190" mass="21016">MQARIIEAVIDTVAAHGISGTTLALVARAAGVSQGVLVFHFRTKEGLLAETLRRQNADYRRLWQAALTRSDPLARVLGLIRTDYSAPVCSRRTLALWFAFWGETAARPICRNLCETAERERALAMEEAARDLVALYGGPAPDLLARSVDAMTDGLWLQMHIHGARMPRARALGQALDHLRLMLPHLADRI</sequence>
<dbReference type="EMBL" id="JAOCQF010000001">
    <property type="protein sequence ID" value="MCT8328261.1"/>
    <property type="molecule type" value="Genomic_DNA"/>
</dbReference>
<dbReference type="PROSITE" id="PS50977">
    <property type="entry name" value="HTH_TETR_2"/>
    <property type="match status" value="1"/>
</dbReference>
<reference evidence="8" key="1">
    <citation type="submission" date="2023-07" db="EMBL/GenBank/DDBJ databases">
        <title>Defluviimonas sediminis sp. nov., isolated from mangrove sediment.</title>
        <authorList>
            <person name="Liu L."/>
            <person name="Li J."/>
            <person name="Huang Y."/>
            <person name="Pan J."/>
            <person name="Li M."/>
        </authorList>
    </citation>
    <scope>NUCLEOTIDE SEQUENCE [LARGE SCALE GENOMIC DNA]</scope>
    <source>
        <strain evidence="8">FT324</strain>
    </source>
</reference>
<dbReference type="InterPro" id="IPR001647">
    <property type="entry name" value="HTH_TetR"/>
</dbReference>
<keyword evidence="8" id="KW-1185">Reference proteome</keyword>
<dbReference type="InterPro" id="IPR039538">
    <property type="entry name" value="BetI_C"/>
</dbReference>
<evidence type="ECO:0000313" key="8">
    <source>
        <dbReference type="Proteomes" id="UP001205601"/>
    </source>
</evidence>
<organism evidence="7 8">
    <name type="scientific">Albidovulum sediminis</name>
    <dbReference type="NCBI Taxonomy" id="3066345"/>
    <lineage>
        <taxon>Bacteria</taxon>
        <taxon>Pseudomonadati</taxon>
        <taxon>Pseudomonadota</taxon>
        <taxon>Alphaproteobacteria</taxon>
        <taxon>Rhodobacterales</taxon>
        <taxon>Paracoccaceae</taxon>
        <taxon>Albidovulum</taxon>
    </lineage>
</organism>
<feature type="DNA-binding region" description="H-T-H motif" evidence="5">
    <location>
        <begin position="22"/>
        <end position="41"/>
    </location>
</feature>
<feature type="domain" description="HTH tetR-type" evidence="6">
    <location>
        <begin position="1"/>
        <end position="59"/>
    </location>
</feature>
<evidence type="ECO:0000256" key="1">
    <source>
        <dbReference type="ARBA" id="ARBA00022491"/>
    </source>
</evidence>
<evidence type="ECO:0000313" key="7">
    <source>
        <dbReference type="EMBL" id="MCT8328261.1"/>
    </source>
</evidence>
<keyword evidence="4" id="KW-0804">Transcription</keyword>
<dbReference type="PANTHER" id="PTHR30055:SF234">
    <property type="entry name" value="HTH-TYPE TRANSCRIPTIONAL REGULATOR BETI"/>
    <property type="match status" value="1"/>
</dbReference>